<dbReference type="PANTHER" id="PTHR48207:SF3">
    <property type="entry name" value="SUCCINATE--HYDROXYMETHYLGLUTARATE COA-TRANSFERASE"/>
    <property type="match status" value="1"/>
</dbReference>
<dbReference type="AlphaFoldDB" id="A0A974PS16"/>
<dbReference type="EMBL" id="CP063362">
    <property type="protein sequence ID" value="QRG08640.1"/>
    <property type="molecule type" value="Genomic_DNA"/>
</dbReference>
<name>A0A974PS16_9HYPH</name>
<accession>A0A974PS16</accession>
<dbReference type="PANTHER" id="PTHR48207">
    <property type="entry name" value="SUCCINATE--HYDROXYMETHYLGLUTARATE COA-TRANSFERASE"/>
    <property type="match status" value="1"/>
</dbReference>
<gene>
    <name evidence="2" type="ORF">EZH22_10330</name>
</gene>
<dbReference type="Pfam" id="PF02515">
    <property type="entry name" value="CoA_transf_3"/>
    <property type="match status" value="1"/>
</dbReference>
<evidence type="ECO:0000313" key="3">
    <source>
        <dbReference type="Proteomes" id="UP000596427"/>
    </source>
</evidence>
<organism evidence="2 3">
    <name type="scientific">Xanthobacter dioxanivorans</name>
    <dbReference type="NCBI Taxonomy" id="2528964"/>
    <lineage>
        <taxon>Bacteria</taxon>
        <taxon>Pseudomonadati</taxon>
        <taxon>Pseudomonadota</taxon>
        <taxon>Alphaproteobacteria</taxon>
        <taxon>Hyphomicrobiales</taxon>
        <taxon>Xanthobacteraceae</taxon>
        <taxon>Xanthobacter</taxon>
    </lineage>
</organism>
<dbReference type="InterPro" id="IPR050483">
    <property type="entry name" value="CoA-transferase_III_domain"/>
</dbReference>
<evidence type="ECO:0000256" key="1">
    <source>
        <dbReference type="ARBA" id="ARBA00022679"/>
    </source>
</evidence>
<dbReference type="InterPro" id="IPR023606">
    <property type="entry name" value="CoA-Trfase_III_dom_1_sf"/>
</dbReference>
<dbReference type="InterPro" id="IPR003673">
    <property type="entry name" value="CoA-Trfase_fam_III"/>
</dbReference>
<keyword evidence="1 2" id="KW-0808">Transferase</keyword>
<dbReference type="InterPro" id="IPR044855">
    <property type="entry name" value="CoA-Trfase_III_dom3_sf"/>
</dbReference>
<dbReference type="GO" id="GO:0008410">
    <property type="term" value="F:CoA-transferase activity"/>
    <property type="evidence" value="ECO:0007669"/>
    <property type="project" value="TreeGrafter"/>
</dbReference>
<dbReference type="Gene3D" id="3.40.50.10540">
    <property type="entry name" value="Crotonobetainyl-coa:carnitine coa-transferase, domain 1"/>
    <property type="match status" value="1"/>
</dbReference>
<evidence type="ECO:0000313" key="2">
    <source>
        <dbReference type="EMBL" id="QRG08640.1"/>
    </source>
</evidence>
<dbReference type="SUPFAM" id="SSF89796">
    <property type="entry name" value="CoA-transferase family III (CaiB/BaiF)"/>
    <property type="match status" value="1"/>
</dbReference>
<protein>
    <submittedName>
        <fullName evidence="2">CoA transferase</fullName>
    </submittedName>
</protein>
<reference evidence="2 3" key="1">
    <citation type="submission" date="2020-10" db="EMBL/GenBank/DDBJ databases">
        <title>Degradation of 1,4-Dioxane by Xanthobacter sp. YN2, via a Novel Group-2 Soluble Di-Iron Monooxygenase.</title>
        <authorList>
            <person name="Ma F."/>
            <person name="Wang Y."/>
            <person name="Yang J."/>
            <person name="Guo H."/>
            <person name="Su D."/>
            <person name="Yu L."/>
        </authorList>
    </citation>
    <scope>NUCLEOTIDE SEQUENCE [LARGE SCALE GENOMIC DNA]</scope>
    <source>
        <strain evidence="2 3">YN2</strain>
    </source>
</reference>
<proteinExistence type="predicted"/>
<keyword evidence="3" id="KW-1185">Reference proteome</keyword>
<sequence length="397" mass="42507">MEGGWISPSAGQGSGPVRVLDFTAVMAGPYCTRLLADIGASVIKVEAPGGDSIRVRPPLRDGRSAYYGHLNCGKQSIVLDLKAAPGVEIARELALRCDVIVENFRPGVMDKLGLGYSRLAEQNPRLVYCSISGFGHGNADSGKAAYAPIVHATSGFDLAFMNHQPAAERPPNTAIFIADVLAGAYAFGAIQTALLERARTGQGQKVDVALLDSILSLLMYECQDAQFPVGRPRHTYGPLRASDGFIVIAPTSQKNYLALLAVLGHPAWGSTEGYRTVAEREANWAAFMGRIEDWTRVRPAAEVEAALTAAGVPCARYRTLREVMDDPGSVAAGRFETVHDASGPFMVTNPPFKFSTMEAHVRGRVAELDEHRDTVLRDLLGLDREQVAAARAGGAFG</sequence>
<dbReference type="KEGG" id="xdi:EZH22_10330"/>
<dbReference type="Gene3D" id="3.30.1540.10">
    <property type="entry name" value="formyl-coa transferase, domain 3"/>
    <property type="match status" value="1"/>
</dbReference>
<dbReference type="Proteomes" id="UP000596427">
    <property type="component" value="Chromosome"/>
</dbReference>